<feature type="non-terminal residue" evidence="1">
    <location>
        <position position="1"/>
    </location>
</feature>
<dbReference type="EMBL" id="KN839533">
    <property type="protein sequence ID" value="KIJ89653.1"/>
    <property type="molecule type" value="Genomic_DNA"/>
</dbReference>
<keyword evidence="2" id="KW-1185">Reference proteome</keyword>
<evidence type="ECO:0000313" key="1">
    <source>
        <dbReference type="EMBL" id="KIJ89653.1"/>
    </source>
</evidence>
<evidence type="ECO:0000313" key="2">
    <source>
        <dbReference type="Proteomes" id="UP000054477"/>
    </source>
</evidence>
<name>A0A0C9WPU7_9AGAR</name>
<protein>
    <submittedName>
        <fullName evidence="1">Unplaced genomic scaffold K443scaffold_998, whole genome shotgun sequence</fullName>
    </submittedName>
</protein>
<accession>A0A0C9WPU7</accession>
<dbReference type="OrthoDB" id="3079004at2759"/>
<dbReference type="HOGENOM" id="CLU_3092981_0_0_1"/>
<reference evidence="2" key="2">
    <citation type="submission" date="2015-01" db="EMBL/GenBank/DDBJ databases">
        <title>Evolutionary Origins and Diversification of the Mycorrhizal Mutualists.</title>
        <authorList>
            <consortium name="DOE Joint Genome Institute"/>
            <consortium name="Mycorrhizal Genomics Consortium"/>
            <person name="Kohler A."/>
            <person name="Kuo A."/>
            <person name="Nagy L.G."/>
            <person name="Floudas D."/>
            <person name="Copeland A."/>
            <person name="Barry K.W."/>
            <person name="Cichocki N."/>
            <person name="Veneault-Fourrey C."/>
            <person name="LaButti K."/>
            <person name="Lindquist E.A."/>
            <person name="Lipzen A."/>
            <person name="Lundell T."/>
            <person name="Morin E."/>
            <person name="Murat C."/>
            <person name="Riley R."/>
            <person name="Ohm R."/>
            <person name="Sun H."/>
            <person name="Tunlid A."/>
            <person name="Henrissat B."/>
            <person name="Grigoriev I.V."/>
            <person name="Hibbett D.S."/>
            <person name="Martin F."/>
        </authorList>
    </citation>
    <scope>NUCLEOTIDE SEQUENCE [LARGE SCALE GENOMIC DNA]</scope>
    <source>
        <strain evidence="2">LaAM-08-1</strain>
    </source>
</reference>
<organism evidence="1 2">
    <name type="scientific">Laccaria amethystina LaAM-08-1</name>
    <dbReference type="NCBI Taxonomy" id="1095629"/>
    <lineage>
        <taxon>Eukaryota</taxon>
        <taxon>Fungi</taxon>
        <taxon>Dikarya</taxon>
        <taxon>Basidiomycota</taxon>
        <taxon>Agaricomycotina</taxon>
        <taxon>Agaricomycetes</taxon>
        <taxon>Agaricomycetidae</taxon>
        <taxon>Agaricales</taxon>
        <taxon>Agaricineae</taxon>
        <taxon>Hydnangiaceae</taxon>
        <taxon>Laccaria</taxon>
    </lineage>
</organism>
<proteinExistence type="predicted"/>
<dbReference type="Proteomes" id="UP000054477">
    <property type="component" value="Unassembled WGS sequence"/>
</dbReference>
<reference evidence="1 2" key="1">
    <citation type="submission" date="2014-04" db="EMBL/GenBank/DDBJ databases">
        <authorList>
            <consortium name="DOE Joint Genome Institute"/>
            <person name="Kuo A."/>
            <person name="Kohler A."/>
            <person name="Nagy L.G."/>
            <person name="Floudas D."/>
            <person name="Copeland A."/>
            <person name="Barry K.W."/>
            <person name="Cichocki N."/>
            <person name="Veneault-Fourrey C."/>
            <person name="LaButti K."/>
            <person name="Lindquist E.A."/>
            <person name="Lipzen A."/>
            <person name="Lundell T."/>
            <person name="Morin E."/>
            <person name="Murat C."/>
            <person name="Sun H."/>
            <person name="Tunlid A."/>
            <person name="Henrissat B."/>
            <person name="Grigoriev I.V."/>
            <person name="Hibbett D.S."/>
            <person name="Martin F."/>
            <person name="Nordberg H.P."/>
            <person name="Cantor M.N."/>
            <person name="Hua S.X."/>
        </authorList>
    </citation>
    <scope>NUCLEOTIDE SEQUENCE [LARGE SCALE GENOMIC DNA]</scope>
    <source>
        <strain evidence="1 2">LaAM-08-1</strain>
    </source>
</reference>
<dbReference type="AlphaFoldDB" id="A0A0C9WPU7"/>
<gene>
    <name evidence="1" type="ORF">K443DRAFT_117696</name>
</gene>
<sequence>LHGQSRTLNIFGCPKLRNRKSCDIQRGDSSHGGWPLSSDHYLITGHRYSNWV</sequence>